<dbReference type="PANTHER" id="PTHR45656">
    <property type="entry name" value="PROTEIN CBR-CLEC-78"/>
    <property type="match status" value="1"/>
</dbReference>
<dbReference type="SUPFAM" id="SSF49854">
    <property type="entry name" value="Spermadhesin, CUB domain"/>
    <property type="match status" value="14"/>
</dbReference>
<feature type="domain" description="Sushi" evidence="16">
    <location>
        <begin position="2822"/>
        <end position="2880"/>
    </location>
</feature>
<dbReference type="EMBL" id="OV696687">
    <property type="protein sequence ID" value="CAH1253198.1"/>
    <property type="molecule type" value="Genomic_DNA"/>
</dbReference>
<dbReference type="PANTHER" id="PTHR45656:SF4">
    <property type="entry name" value="PROTEIN CBR-CLEC-78"/>
    <property type="match status" value="1"/>
</dbReference>
<feature type="disulfide bond" evidence="12">
    <location>
        <begin position="2792"/>
        <end position="2819"/>
    </location>
</feature>
<feature type="domain" description="CUB" evidence="15">
    <location>
        <begin position="928"/>
        <end position="1035"/>
    </location>
</feature>
<feature type="domain" description="Sushi" evidence="16">
    <location>
        <begin position="2585"/>
        <end position="2644"/>
    </location>
</feature>
<dbReference type="FunFam" id="2.60.120.290:FF:000056">
    <property type="entry name" value="C-type LECtin"/>
    <property type="match status" value="1"/>
</dbReference>
<feature type="domain" description="CUB" evidence="15">
    <location>
        <begin position="578"/>
        <end position="690"/>
    </location>
</feature>
<feature type="domain" description="Sushi" evidence="16">
    <location>
        <begin position="2764"/>
        <end position="2821"/>
    </location>
</feature>
<evidence type="ECO:0000256" key="14">
    <source>
        <dbReference type="SAM" id="SignalP"/>
    </source>
</evidence>
<feature type="disulfide bond" evidence="12">
    <location>
        <begin position="2647"/>
        <end position="2690"/>
    </location>
</feature>
<evidence type="ECO:0000313" key="17">
    <source>
        <dbReference type="EMBL" id="CAH1253198.1"/>
    </source>
</evidence>
<keyword evidence="9" id="KW-0325">Glycoprotein</keyword>
<evidence type="ECO:0000256" key="4">
    <source>
        <dbReference type="ARBA" id="ARBA00022729"/>
    </source>
</evidence>
<dbReference type="Pfam" id="PF00084">
    <property type="entry name" value="Sushi"/>
    <property type="match status" value="28"/>
</dbReference>
<keyword evidence="3 13" id="KW-0812">Transmembrane</keyword>
<feature type="domain" description="Sushi" evidence="16">
    <location>
        <begin position="518"/>
        <end position="576"/>
    </location>
</feature>
<dbReference type="CDD" id="cd00041">
    <property type="entry name" value="CUB"/>
    <property type="match status" value="14"/>
</dbReference>
<dbReference type="SMART" id="SM00042">
    <property type="entry name" value="CUB"/>
    <property type="match status" value="14"/>
</dbReference>
<protein>
    <submittedName>
        <fullName evidence="17">CSMD1 protein</fullName>
    </submittedName>
</protein>
<dbReference type="SUPFAM" id="SSF57535">
    <property type="entry name" value="Complement control module/SCR domain"/>
    <property type="match status" value="28"/>
</dbReference>
<feature type="domain" description="Sushi" evidence="16">
    <location>
        <begin position="2645"/>
        <end position="2705"/>
    </location>
</feature>
<feature type="domain" description="Sushi" evidence="16">
    <location>
        <begin position="1774"/>
        <end position="1834"/>
    </location>
</feature>
<feature type="domain" description="CUB" evidence="15">
    <location>
        <begin position="31"/>
        <end position="143"/>
    </location>
</feature>
<evidence type="ECO:0000256" key="3">
    <source>
        <dbReference type="ARBA" id="ARBA00022692"/>
    </source>
</evidence>
<keyword evidence="2 12" id="KW-0768">Sushi</keyword>
<feature type="domain" description="Sushi" evidence="16">
    <location>
        <begin position="3243"/>
        <end position="3301"/>
    </location>
</feature>
<dbReference type="EMBL" id="OV696687">
    <property type="protein sequence ID" value="CAH1253197.1"/>
    <property type="molecule type" value="Genomic_DNA"/>
</dbReference>
<dbReference type="InterPro" id="IPR000436">
    <property type="entry name" value="Sushi_SCR_CCP_dom"/>
</dbReference>
<accession>A0A8J9ZEM3</accession>
<feature type="domain" description="CUB" evidence="15">
    <location>
        <begin position="1284"/>
        <end position="1406"/>
    </location>
</feature>
<dbReference type="FunFam" id="2.10.70.10:FF:000011">
    <property type="entry name" value="CUB and sushi domain-containing protein 3 isoform A"/>
    <property type="match status" value="1"/>
</dbReference>
<evidence type="ECO:0000256" key="13">
    <source>
        <dbReference type="SAM" id="Phobius"/>
    </source>
</evidence>
<evidence type="ECO:0000313" key="18">
    <source>
        <dbReference type="Proteomes" id="UP000838412"/>
    </source>
</evidence>
<dbReference type="CDD" id="cd00033">
    <property type="entry name" value="CCP"/>
    <property type="match status" value="27"/>
</dbReference>
<feature type="disulfide bond" evidence="12">
    <location>
        <begin position="2676"/>
        <end position="2703"/>
    </location>
</feature>
<keyword evidence="8 12" id="KW-1015">Disulfide bond</keyword>
<keyword evidence="5" id="KW-0677">Repeat</keyword>
<keyword evidence="7 13" id="KW-0472">Membrane</keyword>
<comment type="caution">
    <text evidence="12">Lacks conserved residue(s) required for the propagation of feature annotation.</text>
</comment>
<dbReference type="PROSITE" id="PS01180">
    <property type="entry name" value="CUB"/>
    <property type="match status" value="14"/>
</dbReference>
<dbReference type="Proteomes" id="UP000838412">
    <property type="component" value="Chromosome 2"/>
</dbReference>
<dbReference type="FunFam" id="2.10.70.10:FF:000002">
    <property type="entry name" value="CUB and Sushi multiple domains 3"/>
    <property type="match status" value="2"/>
</dbReference>
<feature type="disulfide bond" evidence="11">
    <location>
        <begin position="406"/>
        <end position="433"/>
    </location>
</feature>
<feature type="domain" description="CUB" evidence="15">
    <location>
        <begin position="213"/>
        <end position="317"/>
    </location>
</feature>
<feature type="domain" description="Sushi" evidence="16">
    <location>
        <begin position="867"/>
        <end position="926"/>
    </location>
</feature>
<feature type="domain" description="Sushi" evidence="16">
    <location>
        <begin position="146"/>
        <end position="210"/>
    </location>
</feature>
<evidence type="ECO:0000259" key="15">
    <source>
        <dbReference type="PROSITE" id="PS01180"/>
    </source>
</evidence>
<feature type="disulfide bond" evidence="12">
    <location>
        <begin position="2734"/>
        <end position="2761"/>
    </location>
</feature>
<feature type="domain" description="Sushi" evidence="16">
    <location>
        <begin position="3181"/>
        <end position="3239"/>
    </location>
</feature>
<feature type="disulfide bond" evidence="12">
    <location>
        <begin position="1041"/>
        <end position="1084"/>
    </location>
</feature>
<dbReference type="InterPro" id="IPR035914">
    <property type="entry name" value="Sperma_CUB_dom_sf"/>
</dbReference>
<feature type="domain" description="CUB" evidence="15">
    <location>
        <begin position="2348"/>
        <end position="2463"/>
    </location>
</feature>
<feature type="transmembrane region" description="Helical" evidence="13">
    <location>
        <begin position="3518"/>
        <end position="3539"/>
    </location>
</feature>
<evidence type="ECO:0000256" key="6">
    <source>
        <dbReference type="ARBA" id="ARBA00022989"/>
    </source>
</evidence>
<feature type="domain" description="CUB" evidence="15">
    <location>
        <begin position="1473"/>
        <end position="1585"/>
    </location>
</feature>
<feature type="domain" description="Sushi" evidence="16">
    <location>
        <begin position="3302"/>
        <end position="3362"/>
    </location>
</feature>
<comment type="similarity">
    <text evidence="10">Belongs to the CSMD family.</text>
</comment>
<dbReference type="Pfam" id="PF00431">
    <property type="entry name" value="CUB"/>
    <property type="match status" value="14"/>
</dbReference>
<comment type="subcellular location">
    <subcellularLocation>
        <location evidence="1">Membrane</location>
    </subcellularLocation>
</comment>
<feature type="domain" description="CUB" evidence="15">
    <location>
        <begin position="406"/>
        <end position="515"/>
    </location>
</feature>
<name>A0A8J9ZEM3_BRALA</name>
<dbReference type="GO" id="GO:0016020">
    <property type="term" value="C:membrane"/>
    <property type="evidence" value="ECO:0007669"/>
    <property type="project" value="UniProtKB-SubCell"/>
</dbReference>
<dbReference type="OrthoDB" id="5804959at2759"/>
<feature type="domain" description="CUB" evidence="15">
    <location>
        <begin position="1836"/>
        <end position="1945"/>
    </location>
</feature>
<feature type="domain" description="Sushi" evidence="16">
    <location>
        <begin position="2463"/>
        <end position="2524"/>
    </location>
</feature>
<feature type="domain" description="Sushi" evidence="16">
    <location>
        <begin position="3120"/>
        <end position="3180"/>
    </location>
</feature>
<evidence type="ECO:0000256" key="11">
    <source>
        <dbReference type="PROSITE-ProRule" id="PRU00059"/>
    </source>
</evidence>
<dbReference type="InterPro" id="IPR035976">
    <property type="entry name" value="Sushi/SCR/CCP_sf"/>
</dbReference>
<feature type="domain" description="Sushi" evidence="16">
    <location>
        <begin position="2525"/>
        <end position="2584"/>
    </location>
</feature>
<evidence type="ECO:0000256" key="1">
    <source>
        <dbReference type="ARBA" id="ARBA00004370"/>
    </source>
</evidence>
<gene>
    <name evidence="17" type="primary">CSMD1</name>
    <name evidence="17" type="ORF">BLAG_LOCUS13054</name>
</gene>
<feature type="disulfide bond" evidence="11">
    <location>
        <begin position="1836"/>
        <end position="1863"/>
    </location>
</feature>
<feature type="disulfide bond" evidence="12">
    <location>
        <begin position="725"/>
        <end position="752"/>
    </location>
</feature>
<dbReference type="PROSITE" id="PS50923">
    <property type="entry name" value="SUSHI"/>
    <property type="match status" value="28"/>
</dbReference>
<keyword evidence="6 13" id="KW-1133">Transmembrane helix</keyword>
<evidence type="ECO:0000259" key="16">
    <source>
        <dbReference type="PROSITE" id="PS50923"/>
    </source>
</evidence>
<evidence type="ECO:0000256" key="12">
    <source>
        <dbReference type="PROSITE-ProRule" id="PRU00302"/>
    </source>
</evidence>
<feature type="chain" id="PRO_5036272124" evidence="14">
    <location>
        <begin position="16"/>
        <end position="3583"/>
    </location>
</feature>
<feature type="domain" description="Sushi" evidence="16">
    <location>
        <begin position="3062"/>
        <end position="3119"/>
    </location>
</feature>
<feature type="disulfide bond" evidence="11">
    <location>
        <begin position="1103"/>
        <end position="1130"/>
    </location>
</feature>
<feature type="domain" description="Sushi" evidence="16">
    <location>
        <begin position="3003"/>
        <end position="3061"/>
    </location>
</feature>
<feature type="disulfide bond" evidence="12">
    <location>
        <begin position="2615"/>
        <end position="2642"/>
    </location>
</feature>
<dbReference type="InterPro" id="IPR000859">
    <property type="entry name" value="CUB_dom"/>
</dbReference>
<keyword evidence="18" id="KW-1185">Reference proteome</keyword>
<feature type="disulfide bond" evidence="12">
    <location>
        <begin position="2851"/>
        <end position="2878"/>
    </location>
</feature>
<feature type="signal peptide" evidence="14">
    <location>
        <begin position="1"/>
        <end position="15"/>
    </location>
</feature>
<feature type="domain" description="Sushi" evidence="16">
    <location>
        <begin position="2122"/>
        <end position="2180"/>
    </location>
</feature>
<feature type="domain" description="CUB" evidence="15">
    <location>
        <begin position="2011"/>
        <end position="2119"/>
    </location>
</feature>
<feature type="domain" description="CUB" evidence="15">
    <location>
        <begin position="2182"/>
        <end position="2292"/>
    </location>
</feature>
<feature type="domain" description="Sushi" evidence="16">
    <location>
        <begin position="326"/>
        <end position="396"/>
    </location>
</feature>
<dbReference type="FunFam" id="2.60.120.290:FF:000001">
    <property type="entry name" value="CUB and sushi domain-containing protein 3 isoform X1"/>
    <property type="match status" value="8"/>
</dbReference>
<feature type="domain" description="Sushi" evidence="16">
    <location>
        <begin position="2291"/>
        <end position="2350"/>
    </location>
</feature>
<evidence type="ECO:0000256" key="10">
    <source>
        <dbReference type="ARBA" id="ARBA00061013"/>
    </source>
</evidence>
<feature type="disulfide bond" evidence="12">
    <location>
        <begin position="547"/>
        <end position="574"/>
    </location>
</feature>
<feature type="domain" description="Sushi" evidence="16">
    <location>
        <begin position="1039"/>
        <end position="1101"/>
    </location>
</feature>
<keyword evidence="4 14" id="KW-0732">Signal</keyword>
<feature type="domain" description="Sushi" evidence="16">
    <location>
        <begin position="1219"/>
        <end position="1282"/>
    </location>
</feature>
<organism evidence="17 18">
    <name type="scientific">Branchiostoma lanceolatum</name>
    <name type="common">Common lancelet</name>
    <name type="synonym">Amphioxus lanceolatum</name>
    <dbReference type="NCBI Taxonomy" id="7740"/>
    <lineage>
        <taxon>Eukaryota</taxon>
        <taxon>Metazoa</taxon>
        <taxon>Chordata</taxon>
        <taxon>Cephalochordata</taxon>
        <taxon>Leptocardii</taxon>
        <taxon>Amphioxiformes</taxon>
        <taxon>Branchiostomatidae</taxon>
        <taxon>Branchiostoma</taxon>
    </lineage>
</organism>
<dbReference type="InterPro" id="IPR051277">
    <property type="entry name" value="SEZ6_CSMD_C4BPB_Regulators"/>
</dbReference>
<reference evidence="17" key="1">
    <citation type="submission" date="2022-01" db="EMBL/GenBank/DDBJ databases">
        <authorList>
            <person name="Braso-Vives M."/>
        </authorList>
    </citation>
    <scope>NUCLEOTIDE SEQUENCE</scope>
</reference>
<feature type="domain" description="CUB" evidence="15">
    <location>
        <begin position="1103"/>
        <end position="1215"/>
    </location>
</feature>
<evidence type="ECO:0000256" key="2">
    <source>
        <dbReference type="ARBA" id="ARBA00022659"/>
    </source>
</evidence>
<feature type="domain" description="Sushi" evidence="16">
    <location>
        <begin position="2881"/>
        <end position="2940"/>
    </location>
</feature>
<feature type="domain" description="Sushi" evidence="16">
    <location>
        <begin position="1588"/>
        <end position="1654"/>
    </location>
</feature>
<evidence type="ECO:0000256" key="5">
    <source>
        <dbReference type="ARBA" id="ARBA00022737"/>
    </source>
</evidence>
<feature type="domain" description="Sushi" evidence="16">
    <location>
        <begin position="2706"/>
        <end position="2763"/>
    </location>
</feature>
<feature type="disulfide bond" evidence="12">
    <location>
        <begin position="3090"/>
        <end position="3117"/>
    </location>
</feature>
<feature type="domain" description="CUB" evidence="15">
    <location>
        <begin position="756"/>
        <end position="864"/>
    </location>
</feature>
<dbReference type="Gene3D" id="2.10.70.10">
    <property type="entry name" value="Complement Module, domain 1"/>
    <property type="match status" value="28"/>
</dbReference>
<feature type="domain" description="Sushi" evidence="16">
    <location>
        <begin position="2943"/>
        <end position="3002"/>
    </location>
</feature>
<dbReference type="Gene3D" id="2.60.120.290">
    <property type="entry name" value="Spermadhesin, CUB domain"/>
    <property type="match status" value="14"/>
</dbReference>
<evidence type="ECO:0000256" key="9">
    <source>
        <dbReference type="ARBA" id="ARBA00023180"/>
    </source>
</evidence>
<feature type="domain" description="Sushi" evidence="16">
    <location>
        <begin position="693"/>
        <end position="754"/>
    </location>
</feature>
<feature type="domain" description="CUB" evidence="15">
    <location>
        <begin position="1656"/>
        <end position="1768"/>
    </location>
</feature>
<feature type="disulfide bond" evidence="12">
    <location>
        <begin position="2973"/>
        <end position="3000"/>
    </location>
</feature>
<sequence length="3583" mass="381788">MRLLALLLAVGLVRATQGYSPRDYHGAKTDCSGNVPQASSSAQQLDSPGYPNNYGNNLDCRWTIQSASGTVIRLHFLAFTVEDNYDFLNIFDGPAGSADSAAQRLTGNSVPDDFVSSGNTVVLQFTSDVSVVQSGFQLEYTEMSASSCPDPGVPDNGQVVSGGSPFAVGSQVTFSCNQGFNLVGQATLTCNAGTAGGPASWDNPAPTCNGGSCGGTFVDASGTITSPGYPVGYDNNENCVYTIRAPSGNYVRLDFQAFGTELRYDFLKILEGGNEVQRYSGQSIPPNYISSTNAVELRFTSDGSVTGPGFSLTYSFTTSPTAGPVGTCSDPGGIANGNRNPPPSGSTFSVGDMITYSCNAGFQLVGATTLNCTLGPPLPGSPQPEGWDSAPPTCQVVATPTSATGCGGNLTAPSGGPFISPNYPSNYGNYELCEWSITVLAGSTIRLTFSDFNVEQNYDFLYIYDGPSDSAPRLQRLTGPQSVDPITSSSNMLFLRFTSDQSVGMHGFQFSYTSITTGQCRDPGVPDNGNRDNDSNFAVGQTITYSCMTGYQLRGTTTITCQSNQMWSDATPTCEASCGGTYTDQSGMIISPGYPNSYPNSAECVWTILGGTMSSGTPRLIELTFNSFSLEANYDFVYIYDGYANGTQLNRFTGPNLPDQLRSTSNILSIKMTTDGSVQQTGFQAAYQILGSVTCDNPGAPQFGSLVTSVTGNNFPAGSQVTFSCDAGYELSDNSPVTCQSNGQWSRPVPTCDAACGGQRTESSGTIQSPGYPGQYGNNLNCEWVITSPRGAVVQIQFERLDLENGYDFLEVRDGADGSSPLLQRLTGAITPNAISSTGSSLYLKLTTDHSVTQTGFRATFDDEVSMACPDPGVPANGNRDGDFFYVGNTVTFSCDLGYVISDATPLTCQTGSTPSWSGPTPTCDALCGGYLTATEGIVLSKNYPNNYGNNLNCNWTIVVTPGKGINFQFNTFSLEENYDILRIYTGDNPSTAAQSFTGQTIPSLYSANFHIVFLVLTSDRSVSFSGFNISYTSFDLSANCPFPGNVDNGYNNQGSGQVFLVGESVTYGCNPGYTLAGTATLICINGNPPQWNHPLPQCQAQCGGLHNGPIGTVVSPGYPNNYPNNLQSCAYQISVNPGEGIMLTIGDFETAGSSDTLTIYDGSRPEPSQSLGSFSGNQLTQGRMFNSSSFRMLLIFNTDGSGQAKGFSISYQSYTFPSECPDQGSPDNGRVVQITGFGVGAFAIYDCDEGYTFRGNQTITCVRNNAQSRPHWDSDLPTCTAACGGNIQVPNPGTTGLILSPGYPGLYSNYLGCTWTLRAPQGQLFTLQFNALDIETCGGDRSCTCDYLIVRDGDAATSPMAGGGRFCGQTLPPDISLNNTNSIRIEFHTDQSVTNQGFSIRYTSYLQTVCNDPGTPMNGSRTGGSVFSVGDTIYFQCDPGYILSGASSIRCQGNSQAGVSWSGLTPSCEAPCGGHLMDPSGLILSPGYPSYPQSSECTWTIIVQQDRVVELTFIYFQTEMGYDYMNVYDGTNSSAQLGDQYTGHLSEQGNLPAPLRSSGNRMTIVFHSDSSIGGDGFQLSYQAIRRTFCLPLTAPMNGTMIGNNFNVFSTISFSCDDGYELPSSCNQAGRCVLTCTSFSGTPTWDKPVPTCTAPCGGDRRPLVGLSEVIVSPNYPRNYDNSLAGCVWSISVDPAYVVHFEFVVFETEPQFDTLTIYNGPSSSSSPLGSLSGTHSGENYLSTTNNVQMSFATNSRVTAKGFHTIITAVHGTSTSYCPDPGLPEFGSRQGNNFAIGQSVIYSCNPGFILNDTAVLVCESSSTIATWNGTVPGCVGGCGAYITGRTSGYIYSPNYPGQYGNNQNCQWTVEVSLGEGVKLTVESFILEEPYDKLKVYDGGSADAFLLGEYTGNTIPRELRATSNMVYLDLTTDYSVTDAGFKIHYETYGLASAPCPDPGIPDNGYRTGDSFVVDSVVSFGCNEGYTLVGREHITCMPGNRRDWNYPSPTCEALCGGSWTEDSGLIFSPGWPGGYDHQQNCTWTITVSGRSGIELKFQNFSLEQDYDYVYLFDGPTTNSPLLGSFTGQTLPPVLYSQSNEVVIMLTTDSSVKDDGFALQYEAFLARDCVTPPALQNGHIIGTSFAAGSVIRYDCDEGFIVSSPPVLVCQQDSLTWNNPFPTCDAPCGANYTALSGTILSPDYPGSYGNQRDCLWRIMLPYGMALQFSFVVFDVEDGYDYLTFRDGLSTSLPVMVQLTGTQVNDTYIPSNNVLVQLTSDYSVDGKFIMHFTGVASRSCPTLPRVQNAMQIGNGNAIGDVVRYVCNRGYTMMGASTLTCRGGNITAWDNSPPTCSVLCTTNDDRSDGSGVILSPGYPNNYPINTICGWTLHGCNGHPVTLTFEYFQSEGNYDKLEVFDGTTDAGTAAVTYTGRPNPLANYTSPGAVIFLKWTSDSSITDTGFVLHYRSSCCNDPGVPDNGNRQGNSFNPNDRVTFTCNAGYTLVGQATATCQLMGNYAYEWTSPAPVCQATSCGMPRAPANGIIDGNDFTIGSTVTYKCNLGYRLPGSAVTQITCGTSGWSSNNPPACQISTCSQPASVAHSTMSPSQSTYNYGERVDYGCATGYHPVGLHVLTCLADQTWDNPPPTCEVNRCAQLPIPPNGRYNYVAGANATYNSVIQYTCNNGYNIQGSQQRQCQADGTWSGTDAECVADGCGDPGIPTNGNRQGNSFTYGSTVIYSCNEGFRLVGSSYLTCQSNRQWNGRVPNCIPITCGDPGTPYYGNRDGDSFNYGNVLNFTCNDGYILQGAPVIRCEQNGLWSNPIPTCTAVDCGDPGTIEHGHSVAQAGTTFGVTIEYFCDNGYFIFGSSSIRCQSNSQWDGTKPECRIVDCGDPGTSPNTNKGGDTTTTFGSTVTYTCTSGHNVVSGDTSRTCQADGTWSGSALHCSGSTTTCGNIGDPPHGSFLPKKSTYNPNDQITFSCDTGYNLQGSQSLICQSGGAWSSTRPDCIIQSCGDPGRPANGNYNSTGFTYSSTVLFSCNPGYMLTGTPSKYCTATGEWKPDGSPVCNVVNCGDPGVPANGVVTGSDYTYGHFVTYTCNTGHNLIGQANRTCQANGQWSNSLPACQVVNCGAPPRVPYSTVEGNSYTFGSSVSYNCSTGYRLIGQVALTCRANGRWGSNLLGTTQCVPVSCGNPGVPANGQRQGSRFTFGRRVTFTCDEGYILLGTNQQQCMADGRWSPSSLPVCQTATQQSCRDPGTPDHGSRNATNFLPGTVVRFQCQDGYHILGPTSLICDPATLSWNGQPPTCVPSNCPELEAPVHATIAVVQDLPGQGYTTVFTCQRGYTQTSGDTLRVCQDDGQWSGKPIVCEVGTKPSEKPPTVLYPTTPQPKPTVSVQAFVEGQIWTGSYEYNRRKFPCTLTITAVLQNSFGIVGDFDDGDSSFTLAGTYKPGESALTLNVGTVNSLADNFKGVSITFDGYLYYITGGLMYSGDILAPDFGSFDLQITSSQIPNPKPQSGQGLSGGSIAAAVLVPILCLAVLALGVYAWHLKRTGQRFSFFSRYGDGEGDDASFENPCYNTAEGVSVNVAGKN</sequence>
<feature type="domain" description="Sushi" evidence="16">
    <location>
        <begin position="1409"/>
        <end position="1471"/>
    </location>
</feature>
<proteinExistence type="inferred from homology"/>
<evidence type="ECO:0000256" key="7">
    <source>
        <dbReference type="ARBA" id="ARBA00023136"/>
    </source>
</evidence>
<dbReference type="FunFam" id="2.60.120.290:FF:000013">
    <property type="entry name" value="Membrane frizzled-related protein"/>
    <property type="match status" value="1"/>
</dbReference>
<evidence type="ECO:0000256" key="8">
    <source>
        <dbReference type="ARBA" id="ARBA00023157"/>
    </source>
</evidence>
<dbReference type="SMART" id="SM00032">
    <property type="entry name" value="CCP"/>
    <property type="match status" value="28"/>
</dbReference>
<feature type="domain" description="Sushi" evidence="16">
    <location>
        <begin position="1950"/>
        <end position="2009"/>
    </location>
</feature>
<feature type="disulfide bond" evidence="12">
    <location>
        <begin position="3304"/>
        <end position="3347"/>
    </location>
</feature>